<dbReference type="Proteomes" id="UP000315423">
    <property type="component" value="Unassembled WGS sequence"/>
</dbReference>
<feature type="non-terminal residue" evidence="1">
    <location>
        <position position="1"/>
    </location>
</feature>
<evidence type="ECO:0000313" key="1">
    <source>
        <dbReference type="EMBL" id="TKY92006.1"/>
    </source>
</evidence>
<name>A0AC61SBG5_9EURY</name>
<gene>
    <name evidence="1" type="ORF">C5S46_02935</name>
</gene>
<organism evidence="1 2">
    <name type="scientific">Candidatus Methanomarinus sp</name>
    <dbReference type="NCBI Taxonomy" id="3386244"/>
    <lineage>
        <taxon>Archaea</taxon>
        <taxon>Methanobacteriati</taxon>
        <taxon>Methanobacteriota</taxon>
        <taxon>Stenosarchaea group</taxon>
        <taxon>Methanomicrobia</taxon>
        <taxon>Methanosarcinales</taxon>
        <taxon>ANME-2 cluster</taxon>
        <taxon>Candidatus Methanocomedenaceae</taxon>
        <taxon>Candidatus Methanomarinus</taxon>
    </lineage>
</organism>
<reference evidence="1" key="1">
    <citation type="submission" date="2018-09" db="EMBL/GenBank/DDBJ databases">
        <title>A genomic encyclopedia of anaerobic methanotrophic archaea.</title>
        <authorList>
            <person name="Skennerton C.T."/>
            <person name="Chadwick G.L."/>
            <person name="Laso-Perez R."/>
            <person name="Leu A.O."/>
            <person name="Speth D.R."/>
            <person name="Yu H."/>
            <person name="Morgan-Lang C."/>
            <person name="Hatzenpichler R."/>
            <person name="Goudeau D."/>
            <person name="Malmstrom R."/>
            <person name="Woyke T."/>
            <person name="Hallam S."/>
            <person name="Tyson G.W."/>
            <person name="Wegener G."/>
            <person name="Boetius A."/>
            <person name="Orphan V.J."/>
        </authorList>
    </citation>
    <scope>NUCLEOTIDE SEQUENCE</scope>
    <source>
        <strain evidence="1">CONS3730D10UFb2</strain>
    </source>
</reference>
<accession>A0AC61SBG5</accession>
<sequence>YFFPKERLNELEKWNNIFFPFKYGIGIQKFYLPRILSPFHTVPDMVGHCGSTGSAAFYVPDMDLYITGSINQQARPNIAFQTMIKIINKLS</sequence>
<dbReference type="EMBL" id="QYBA01000092">
    <property type="protein sequence ID" value="TKY92006.1"/>
    <property type="molecule type" value="Genomic_DNA"/>
</dbReference>
<protein>
    <submittedName>
        <fullName evidence="1">Alkaline D-peptidase</fullName>
    </submittedName>
</protein>
<comment type="caution">
    <text evidence="1">The sequence shown here is derived from an EMBL/GenBank/DDBJ whole genome shotgun (WGS) entry which is preliminary data.</text>
</comment>
<evidence type="ECO:0000313" key="2">
    <source>
        <dbReference type="Proteomes" id="UP000315423"/>
    </source>
</evidence>
<proteinExistence type="predicted"/>